<dbReference type="EMBL" id="JAQQBR010000001">
    <property type="protein sequence ID" value="KAK0181982.1"/>
    <property type="molecule type" value="Genomic_DNA"/>
</dbReference>
<keyword evidence="3" id="KW-1185">Reference proteome</keyword>
<feature type="domain" description="Peptidase M24 C-terminal" evidence="1">
    <location>
        <begin position="69"/>
        <end position="132"/>
    </location>
</feature>
<reference evidence="2" key="2">
    <citation type="submission" date="2023-03" db="EMBL/GenBank/DDBJ databases">
        <authorList>
            <person name="Inwood S.N."/>
            <person name="Skelly J.G."/>
            <person name="Guhlin J."/>
            <person name="Harrop T.W.R."/>
            <person name="Goldson S.G."/>
            <person name="Dearden P.K."/>
        </authorList>
    </citation>
    <scope>NUCLEOTIDE SEQUENCE</scope>
    <source>
        <strain evidence="2">Lincoln</strain>
        <tissue evidence="2">Whole body</tissue>
    </source>
</reference>
<accession>A0AA39G5L1</accession>
<dbReference type="Proteomes" id="UP001168972">
    <property type="component" value="Unassembled WGS sequence"/>
</dbReference>
<protein>
    <recommendedName>
        <fullName evidence="1">Peptidase M24 C-terminal domain-containing protein</fullName>
    </recommendedName>
</protein>
<dbReference type="Pfam" id="PF16188">
    <property type="entry name" value="Peptidase_M24_C"/>
    <property type="match status" value="1"/>
</dbReference>
<dbReference type="InterPro" id="IPR036005">
    <property type="entry name" value="Creatinase/aminopeptidase-like"/>
</dbReference>
<dbReference type="PANTHER" id="PTHR43763:SF6">
    <property type="entry name" value="XAA-PRO AMINOPEPTIDASE 1"/>
    <property type="match status" value="1"/>
</dbReference>
<dbReference type="InterPro" id="IPR032416">
    <property type="entry name" value="Peptidase_M24_C"/>
</dbReference>
<proteinExistence type="predicted"/>
<name>A0AA39G5L1_MICHY</name>
<evidence type="ECO:0000313" key="3">
    <source>
        <dbReference type="Proteomes" id="UP001168972"/>
    </source>
</evidence>
<sequence>MGTLKSPIILSYINDGESAFTDGCTTHLKPGYFFSNEPGFYKAGDFGIRLENVLEVVEADSPMEKNRSFLKFRDTTLIPYEPKLIDTNLLSPAHRRWLNNYNQRIRNEVGPELKKYLRMKGYEWMMKKTRSIPERGDVDLKYFIGHSNSNSFKYSRILIWIVIIFQIWTGKSITGHTRLI</sequence>
<dbReference type="InterPro" id="IPR050422">
    <property type="entry name" value="X-Pro_aminopeptidase_P"/>
</dbReference>
<dbReference type="AlphaFoldDB" id="A0AA39G5L1"/>
<reference evidence="2" key="1">
    <citation type="journal article" date="2023" name="bioRxiv">
        <title>Scaffold-level genome assemblies of two parasitoid biocontrol wasps reveal the parthenogenesis mechanism and an associated novel virus.</title>
        <authorList>
            <person name="Inwood S."/>
            <person name="Skelly J."/>
            <person name="Guhlin J."/>
            <person name="Harrop T."/>
            <person name="Goldson S."/>
            <person name="Dearden P."/>
        </authorList>
    </citation>
    <scope>NUCLEOTIDE SEQUENCE</scope>
    <source>
        <strain evidence="2">Lincoln</strain>
        <tissue evidence="2">Whole body</tissue>
    </source>
</reference>
<evidence type="ECO:0000259" key="1">
    <source>
        <dbReference type="Pfam" id="PF16188"/>
    </source>
</evidence>
<comment type="caution">
    <text evidence="2">The sequence shown here is derived from an EMBL/GenBank/DDBJ whole genome shotgun (WGS) entry which is preliminary data.</text>
</comment>
<dbReference type="PANTHER" id="PTHR43763">
    <property type="entry name" value="XAA-PRO AMINOPEPTIDASE 1"/>
    <property type="match status" value="1"/>
</dbReference>
<dbReference type="Gene3D" id="3.90.230.10">
    <property type="entry name" value="Creatinase/methionine aminopeptidase superfamily"/>
    <property type="match status" value="1"/>
</dbReference>
<evidence type="ECO:0000313" key="2">
    <source>
        <dbReference type="EMBL" id="KAK0181982.1"/>
    </source>
</evidence>
<gene>
    <name evidence="2" type="ORF">PV327_000157</name>
</gene>
<dbReference type="SUPFAM" id="SSF55920">
    <property type="entry name" value="Creatinase/aminopeptidase"/>
    <property type="match status" value="1"/>
</dbReference>
<organism evidence="2 3">
    <name type="scientific">Microctonus hyperodae</name>
    <name type="common">Parasitoid wasp</name>
    <dbReference type="NCBI Taxonomy" id="165561"/>
    <lineage>
        <taxon>Eukaryota</taxon>
        <taxon>Metazoa</taxon>
        <taxon>Ecdysozoa</taxon>
        <taxon>Arthropoda</taxon>
        <taxon>Hexapoda</taxon>
        <taxon>Insecta</taxon>
        <taxon>Pterygota</taxon>
        <taxon>Neoptera</taxon>
        <taxon>Endopterygota</taxon>
        <taxon>Hymenoptera</taxon>
        <taxon>Apocrita</taxon>
        <taxon>Ichneumonoidea</taxon>
        <taxon>Braconidae</taxon>
        <taxon>Euphorinae</taxon>
        <taxon>Microctonus</taxon>
    </lineage>
</organism>